<evidence type="ECO:0000313" key="2">
    <source>
        <dbReference type="EMBL" id="SFH63519.1"/>
    </source>
</evidence>
<keyword evidence="3" id="KW-1185">Reference proteome</keyword>
<sequence>MNHFLDTALRFPTPTKVAIYPFAPYWYSIVRKKPFARKGTGWFCHWFSFNTQPSLPYPIHNKSGAFVVDEKLV</sequence>
<evidence type="ECO:0000313" key="3">
    <source>
        <dbReference type="Proteomes" id="UP000195947"/>
    </source>
</evidence>
<proteinExistence type="predicted"/>
<reference evidence="2 4" key="2">
    <citation type="submission" date="2016-10" db="EMBL/GenBank/DDBJ databases">
        <authorList>
            <person name="Varghese N."/>
            <person name="Submissions S."/>
        </authorList>
    </citation>
    <scope>NUCLEOTIDE SEQUENCE [LARGE SCALE GENOMIC DNA]</scope>
    <source>
        <strain evidence="2 4">DSM 2094</strain>
    </source>
</reference>
<evidence type="ECO:0000313" key="1">
    <source>
        <dbReference type="EMBL" id="CZQ87463.1"/>
    </source>
</evidence>
<dbReference type="EMBL" id="FJMZ01000006">
    <property type="protein sequence ID" value="CZQ87463.1"/>
    <property type="molecule type" value="Genomic_DNA"/>
</dbReference>
<gene>
    <name evidence="2" type="ORF">SAMN04488507_100668</name>
    <name evidence="1" type="ORF">TFLO_867</name>
</gene>
<accession>A0AB38BG65</accession>
<protein>
    <submittedName>
        <fullName evidence="2">Uncharacterized protein</fullName>
    </submittedName>
</protein>
<organism evidence="2 4">
    <name type="scientific">Trichococcus flocculiformis</name>
    <dbReference type="NCBI Taxonomy" id="82803"/>
    <lineage>
        <taxon>Bacteria</taxon>
        <taxon>Bacillati</taxon>
        <taxon>Bacillota</taxon>
        <taxon>Bacilli</taxon>
        <taxon>Lactobacillales</taxon>
        <taxon>Carnobacteriaceae</taxon>
        <taxon>Trichococcus</taxon>
    </lineage>
</organism>
<evidence type="ECO:0000313" key="4">
    <source>
        <dbReference type="Proteomes" id="UP000199686"/>
    </source>
</evidence>
<comment type="caution">
    <text evidence="2">The sequence shown here is derived from an EMBL/GenBank/DDBJ whole genome shotgun (WGS) entry which is preliminary data.</text>
</comment>
<dbReference type="RefSeq" id="WP_086988473.1">
    <property type="nucleotide sequence ID" value="NZ_FJMZ01000006.1"/>
</dbReference>
<dbReference type="Proteomes" id="UP000199686">
    <property type="component" value="Unassembled WGS sequence"/>
</dbReference>
<dbReference type="AlphaFoldDB" id="A0AB38BG65"/>
<name>A0AB38BG65_9LACT</name>
<dbReference type="EMBL" id="FOQC01000006">
    <property type="protein sequence ID" value="SFH63519.1"/>
    <property type="molecule type" value="Genomic_DNA"/>
</dbReference>
<dbReference type="Proteomes" id="UP000195947">
    <property type="component" value="Unassembled WGS sequence"/>
</dbReference>
<reference evidence="1 3" key="1">
    <citation type="submission" date="2016-02" db="EMBL/GenBank/DDBJ databases">
        <authorList>
            <person name="Strepis N."/>
        </authorList>
    </citation>
    <scope>NUCLEOTIDE SEQUENCE [LARGE SCALE GENOMIC DNA]</scope>
    <source>
        <strain evidence="1">Trichococcus flocculiformis</strain>
    </source>
</reference>